<reference evidence="2" key="1">
    <citation type="submission" date="2017-08" db="EMBL/GenBank/DDBJ databases">
        <title>A dynamic microbial community with high functional redundancy inhabits the cold, oxic subseafloor aquifer.</title>
        <authorList>
            <person name="Tully B.J."/>
            <person name="Wheat C.G."/>
            <person name="Glazer B.T."/>
            <person name="Huber J.A."/>
        </authorList>
    </citation>
    <scope>NUCLEOTIDE SEQUENCE [LARGE SCALE GENOMIC DNA]</scope>
</reference>
<proteinExistence type="predicted"/>
<accession>A0A2A4T3L3</accession>
<sequence>MKLKIFGRFAPILTKLTQIFSGRHCFANASNPFEQKYILFVSKLCSSRFRPIIGPAFWGIRVDFLSVVLRGATEFDLVFETWWGEFILKWAFPRILRALRVLRG</sequence>
<protein>
    <submittedName>
        <fullName evidence="1">Uncharacterized protein</fullName>
    </submittedName>
</protein>
<evidence type="ECO:0000313" key="1">
    <source>
        <dbReference type="EMBL" id="PCI28240.1"/>
    </source>
</evidence>
<comment type="caution">
    <text evidence="1">The sequence shown here is derived from an EMBL/GenBank/DDBJ whole genome shotgun (WGS) entry which is preliminary data.</text>
</comment>
<gene>
    <name evidence="1" type="ORF">COB67_06910</name>
</gene>
<dbReference type="Proteomes" id="UP000218113">
    <property type="component" value="Unassembled WGS sequence"/>
</dbReference>
<dbReference type="EMBL" id="NVSR01000038">
    <property type="protein sequence ID" value="PCI28240.1"/>
    <property type="molecule type" value="Genomic_DNA"/>
</dbReference>
<name>A0A2A4T3L3_9DELT</name>
<evidence type="ECO:0000313" key="2">
    <source>
        <dbReference type="Proteomes" id="UP000218113"/>
    </source>
</evidence>
<dbReference type="AlphaFoldDB" id="A0A2A4T3L3"/>
<organism evidence="1 2">
    <name type="scientific">SAR324 cluster bacterium</name>
    <dbReference type="NCBI Taxonomy" id="2024889"/>
    <lineage>
        <taxon>Bacteria</taxon>
        <taxon>Deltaproteobacteria</taxon>
        <taxon>SAR324 cluster</taxon>
    </lineage>
</organism>